<protein>
    <submittedName>
        <fullName evidence="1">Uncharacterized protein</fullName>
    </submittedName>
</protein>
<dbReference type="PANTHER" id="PTHR34285:SF3">
    <property type="entry name" value="OS08G0510800 PROTEIN"/>
    <property type="match status" value="1"/>
</dbReference>
<dbReference type="PANTHER" id="PTHR34285">
    <property type="entry name" value="OS08G0510800 PROTEIN"/>
    <property type="match status" value="1"/>
</dbReference>
<comment type="caution">
    <text evidence="1">The sequence shown here is derived from an EMBL/GenBank/DDBJ whole genome shotgun (WGS) entry which is preliminary data.</text>
</comment>
<dbReference type="EMBL" id="JBBNAE010000002">
    <property type="protein sequence ID" value="KAK9146273.1"/>
    <property type="molecule type" value="Genomic_DNA"/>
</dbReference>
<sequence>MKASLKFREEQKPLLKAKIPLNILGFPFRSGVAAGDTKELSLHLSTFFESGPALKLTYRPNDSLNPFSLVVKTGIGSLGSPISAPMSMSAEFNLLTRDSPKFLVHFRPQIGDFRIKKSIQSLPSPSPSPPPVVLFTPLEAESDLDEVNGVDGVSSPPLKNGLFSDGKLLVERSVCDGLFNGAEITARTVLPVRSTAVVGFRWGMRLPATATATATARGGFSEPF</sequence>
<name>A0AAP0PIN5_9MAGN</name>
<gene>
    <name evidence="1" type="ORF">Sjap_006176</name>
</gene>
<accession>A0AAP0PIN5</accession>
<dbReference type="Proteomes" id="UP001417504">
    <property type="component" value="Unassembled WGS sequence"/>
</dbReference>
<reference evidence="1 2" key="1">
    <citation type="submission" date="2024-01" db="EMBL/GenBank/DDBJ databases">
        <title>Genome assemblies of Stephania.</title>
        <authorList>
            <person name="Yang L."/>
        </authorList>
    </citation>
    <scope>NUCLEOTIDE SEQUENCE [LARGE SCALE GENOMIC DNA]</scope>
    <source>
        <strain evidence="1">QJT</strain>
        <tissue evidence="1">Leaf</tissue>
    </source>
</reference>
<dbReference type="AlphaFoldDB" id="A0AAP0PIN5"/>
<proteinExistence type="predicted"/>
<evidence type="ECO:0000313" key="2">
    <source>
        <dbReference type="Proteomes" id="UP001417504"/>
    </source>
</evidence>
<organism evidence="1 2">
    <name type="scientific">Stephania japonica</name>
    <dbReference type="NCBI Taxonomy" id="461633"/>
    <lineage>
        <taxon>Eukaryota</taxon>
        <taxon>Viridiplantae</taxon>
        <taxon>Streptophyta</taxon>
        <taxon>Embryophyta</taxon>
        <taxon>Tracheophyta</taxon>
        <taxon>Spermatophyta</taxon>
        <taxon>Magnoliopsida</taxon>
        <taxon>Ranunculales</taxon>
        <taxon>Menispermaceae</taxon>
        <taxon>Menispermoideae</taxon>
        <taxon>Cissampelideae</taxon>
        <taxon>Stephania</taxon>
    </lineage>
</organism>
<keyword evidence="2" id="KW-1185">Reference proteome</keyword>
<evidence type="ECO:0000313" key="1">
    <source>
        <dbReference type="EMBL" id="KAK9146273.1"/>
    </source>
</evidence>